<keyword evidence="2 5" id="KW-0812">Transmembrane</keyword>
<dbReference type="EMBL" id="JAPQKL010000001">
    <property type="protein sequence ID" value="KAJ5146648.1"/>
    <property type="molecule type" value="Genomic_DNA"/>
</dbReference>
<name>A0A9W9LC99_9EURO</name>
<feature type="transmembrane region" description="Helical" evidence="5">
    <location>
        <begin position="35"/>
        <end position="59"/>
    </location>
</feature>
<evidence type="ECO:0000313" key="8">
    <source>
        <dbReference type="Proteomes" id="UP001149079"/>
    </source>
</evidence>
<protein>
    <submittedName>
        <fullName evidence="7">Uncharacterized protein</fullName>
    </submittedName>
</protein>
<dbReference type="GeneID" id="81401126"/>
<dbReference type="GO" id="GO:0016020">
    <property type="term" value="C:membrane"/>
    <property type="evidence" value="ECO:0007669"/>
    <property type="project" value="UniProtKB-SubCell"/>
</dbReference>
<keyword evidence="3 5" id="KW-1133">Transmembrane helix</keyword>
<evidence type="ECO:0000256" key="3">
    <source>
        <dbReference type="ARBA" id="ARBA00022989"/>
    </source>
</evidence>
<dbReference type="InterPro" id="IPR006603">
    <property type="entry name" value="PQ-loop_rpt"/>
</dbReference>
<evidence type="ECO:0000256" key="5">
    <source>
        <dbReference type="SAM" id="Phobius"/>
    </source>
</evidence>
<dbReference type="Pfam" id="PF04193">
    <property type="entry name" value="PQ-loop"/>
    <property type="match status" value="1"/>
</dbReference>
<evidence type="ECO:0000256" key="6">
    <source>
        <dbReference type="SAM" id="SignalP"/>
    </source>
</evidence>
<keyword evidence="6" id="KW-0732">Signal</keyword>
<reference evidence="7" key="2">
    <citation type="journal article" date="2023" name="IMA Fungus">
        <title>Comparative genomic study of the Penicillium genus elucidates a diverse pangenome and 15 lateral gene transfer events.</title>
        <authorList>
            <person name="Petersen C."/>
            <person name="Sorensen T."/>
            <person name="Nielsen M.R."/>
            <person name="Sondergaard T.E."/>
            <person name="Sorensen J.L."/>
            <person name="Fitzpatrick D.A."/>
            <person name="Frisvad J.C."/>
            <person name="Nielsen K.L."/>
        </authorList>
    </citation>
    <scope>NUCLEOTIDE SEQUENCE</scope>
    <source>
        <strain evidence="7">IBT 22155</strain>
    </source>
</reference>
<gene>
    <name evidence="7" type="ORF">N7515_001212</name>
</gene>
<feature type="transmembrane region" description="Helical" evidence="5">
    <location>
        <begin position="79"/>
        <end position="102"/>
    </location>
</feature>
<dbReference type="AlphaFoldDB" id="A0A9W9LC99"/>
<evidence type="ECO:0000256" key="2">
    <source>
        <dbReference type="ARBA" id="ARBA00022692"/>
    </source>
</evidence>
<proteinExistence type="predicted"/>
<dbReference type="OrthoDB" id="5139341at2759"/>
<dbReference type="RefSeq" id="XP_056527122.1">
    <property type="nucleotide sequence ID" value="XM_056661956.1"/>
</dbReference>
<feature type="chain" id="PRO_5040924190" evidence="6">
    <location>
        <begin position="26"/>
        <end position="273"/>
    </location>
</feature>
<evidence type="ECO:0000256" key="1">
    <source>
        <dbReference type="ARBA" id="ARBA00004141"/>
    </source>
</evidence>
<comment type="caution">
    <text evidence="7">The sequence shown here is derived from an EMBL/GenBank/DDBJ whole genome shotgun (WGS) entry which is preliminary data.</text>
</comment>
<accession>A0A9W9LC99</accession>
<evidence type="ECO:0000313" key="7">
    <source>
        <dbReference type="EMBL" id="KAJ5146648.1"/>
    </source>
</evidence>
<keyword evidence="8" id="KW-1185">Reference proteome</keyword>
<reference evidence="7" key="1">
    <citation type="submission" date="2022-11" db="EMBL/GenBank/DDBJ databases">
        <authorList>
            <person name="Petersen C."/>
        </authorList>
    </citation>
    <scope>NUCLEOTIDE SEQUENCE</scope>
    <source>
        <strain evidence="7">IBT 22155</strain>
    </source>
</reference>
<feature type="transmembrane region" description="Helical" evidence="5">
    <location>
        <begin position="114"/>
        <end position="133"/>
    </location>
</feature>
<feature type="transmembrane region" description="Helical" evidence="5">
    <location>
        <begin position="227"/>
        <end position="253"/>
    </location>
</feature>
<keyword evidence="4 5" id="KW-0472">Membrane</keyword>
<sequence>MAFPNWLRIILSALTVLSLYPQIQCIRSRKDSSGISVYYVLFNLIAATEQFTIVVFFLVNNNIGGGEVFVHSPSSTGDWLNLGQMTVSYVLFLIFFAFTLHYLPDDVAHKLTALAVYSAFLFVSVFPELYYVITGGIYDNGPYRELPLSLFGGYHLIFVNPVVTLFMVISIIFQVRQTLQEPSSFMSVSVFAFQAFVFALLGVSWLLRIRWPPSGMPAFYRSPVLEMYRLVGWAAMDHLVYALWQALLCFIVWRRGVNSAQSPGGETEPLLAE</sequence>
<feature type="transmembrane region" description="Helical" evidence="5">
    <location>
        <begin position="153"/>
        <end position="173"/>
    </location>
</feature>
<dbReference type="Proteomes" id="UP001149079">
    <property type="component" value="Unassembled WGS sequence"/>
</dbReference>
<feature type="transmembrane region" description="Helical" evidence="5">
    <location>
        <begin position="185"/>
        <end position="207"/>
    </location>
</feature>
<organism evidence="7 8">
    <name type="scientific">Penicillium bovifimosum</name>
    <dbReference type="NCBI Taxonomy" id="126998"/>
    <lineage>
        <taxon>Eukaryota</taxon>
        <taxon>Fungi</taxon>
        <taxon>Dikarya</taxon>
        <taxon>Ascomycota</taxon>
        <taxon>Pezizomycotina</taxon>
        <taxon>Eurotiomycetes</taxon>
        <taxon>Eurotiomycetidae</taxon>
        <taxon>Eurotiales</taxon>
        <taxon>Aspergillaceae</taxon>
        <taxon>Penicillium</taxon>
    </lineage>
</organism>
<evidence type="ECO:0000256" key="4">
    <source>
        <dbReference type="ARBA" id="ARBA00023136"/>
    </source>
</evidence>
<comment type="subcellular location">
    <subcellularLocation>
        <location evidence="1">Membrane</location>
        <topology evidence="1">Multi-pass membrane protein</topology>
    </subcellularLocation>
</comment>
<feature type="signal peptide" evidence="6">
    <location>
        <begin position="1"/>
        <end position="25"/>
    </location>
</feature>